<comment type="caution">
    <text evidence="1">The sequence shown here is derived from an EMBL/GenBank/DDBJ whole genome shotgun (WGS) entry which is preliminary data.</text>
</comment>
<keyword evidence="2" id="KW-1185">Reference proteome</keyword>
<evidence type="ECO:0000313" key="2">
    <source>
        <dbReference type="Proteomes" id="UP001055811"/>
    </source>
</evidence>
<reference evidence="2" key="1">
    <citation type="journal article" date="2022" name="Mol. Ecol. Resour.">
        <title>The genomes of chicory, endive, great burdock and yacon provide insights into Asteraceae palaeo-polyploidization history and plant inulin production.</title>
        <authorList>
            <person name="Fan W."/>
            <person name="Wang S."/>
            <person name="Wang H."/>
            <person name="Wang A."/>
            <person name="Jiang F."/>
            <person name="Liu H."/>
            <person name="Zhao H."/>
            <person name="Xu D."/>
            <person name="Zhang Y."/>
        </authorList>
    </citation>
    <scope>NUCLEOTIDE SEQUENCE [LARGE SCALE GENOMIC DNA]</scope>
    <source>
        <strain evidence="2">cv. Punajuju</strain>
    </source>
</reference>
<reference evidence="1 2" key="2">
    <citation type="journal article" date="2022" name="Mol. Ecol. Resour.">
        <title>The genomes of chicory, endive, great burdock and yacon provide insights into Asteraceae paleo-polyploidization history and plant inulin production.</title>
        <authorList>
            <person name="Fan W."/>
            <person name="Wang S."/>
            <person name="Wang H."/>
            <person name="Wang A."/>
            <person name="Jiang F."/>
            <person name="Liu H."/>
            <person name="Zhao H."/>
            <person name="Xu D."/>
            <person name="Zhang Y."/>
        </authorList>
    </citation>
    <scope>NUCLEOTIDE SEQUENCE [LARGE SCALE GENOMIC DNA]</scope>
    <source>
        <strain evidence="2">cv. Punajuju</strain>
        <tissue evidence="1">Leaves</tissue>
    </source>
</reference>
<accession>A0ACB9CZ49</accession>
<protein>
    <submittedName>
        <fullName evidence="1">Uncharacterized protein</fullName>
    </submittedName>
</protein>
<dbReference type="EMBL" id="CM042013">
    <property type="protein sequence ID" value="KAI3739628.1"/>
    <property type="molecule type" value="Genomic_DNA"/>
</dbReference>
<dbReference type="Proteomes" id="UP001055811">
    <property type="component" value="Linkage Group LG05"/>
</dbReference>
<gene>
    <name evidence="1" type="ORF">L2E82_30038</name>
</gene>
<proteinExistence type="predicted"/>
<name>A0ACB9CZ49_CICIN</name>
<sequence length="289" mass="32052">MMFSESQMDGGFTSTQFTNSPAATNRDTAGVVPLTIKQISEASHSGDDKSNFVVSGADVVNVTVVGMVSNIVERNTDVNFTVDDGTGKLNCKRWLNDPFDKLQIEDISEGIYVRVDGHLRSYRGERHVAVFSVRPVTNFDEITFHFIACIHNHVRTTKGQIQGDVTTLSQNINSTPNTPIQNGTNGFKTTPLSQLSVPFTVDGLKGFDQMVLAYLQLPANYGNEKGIHTNELAQKLKLSHDKIIFRPHLSRPLSLLIISLSSPLQTHYVWDRDIEAQVTKAGETNFRSR</sequence>
<organism evidence="1 2">
    <name type="scientific">Cichorium intybus</name>
    <name type="common">Chicory</name>
    <dbReference type="NCBI Taxonomy" id="13427"/>
    <lineage>
        <taxon>Eukaryota</taxon>
        <taxon>Viridiplantae</taxon>
        <taxon>Streptophyta</taxon>
        <taxon>Embryophyta</taxon>
        <taxon>Tracheophyta</taxon>
        <taxon>Spermatophyta</taxon>
        <taxon>Magnoliopsida</taxon>
        <taxon>eudicotyledons</taxon>
        <taxon>Gunneridae</taxon>
        <taxon>Pentapetalae</taxon>
        <taxon>asterids</taxon>
        <taxon>campanulids</taxon>
        <taxon>Asterales</taxon>
        <taxon>Asteraceae</taxon>
        <taxon>Cichorioideae</taxon>
        <taxon>Cichorieae</taxon>
        <taxon>Cichoriinae</taxon>
        <taxon>Cichorium</taxon>
    </lineage>
</organism>
<evidence type="ECO:0000313" key="1">
    <source>
        <dbReference type="EMBL" id="KAI3739628.1"/>
    </source>
</evidence>